<gene>
    <name evidence="2" type="ORF">KC222_10530</name>
</gene>
<dbReference type="EMBL" id="JAGRYU010000014">
    <property type="protein sequence ID" value="MBU4682452.1"/>
    <property type="molecule type" value="Genomic_DNA"/>
</dbReference>
<dbReference type="Proteomes" id="UP000686327">
    <property type="component" value="Unassembled WGS sequence"/>
</dbReference>
<feature type="transmembrane region" description="Helical" evidence="1">
    <location>
        <begin position="67"/>
        <end position="84"/>
    </location>
</feature>
<dbReference type="RefSeq" id="WP_216375683.1">
    <property type="nucleotide sequence ID" value="NZ_JAGRYT010000003.1"/>
</dbReference>
<proteinExistence type="predicted"/>
<name>A0ABS6DHB5_9ENTR</name>
<keyword evidence="1" id="KW-0812">Transmembrane</keyword>
<reference evidence="3" key="1">
    <citation type="submission" date="2023-07" db="EMBL/GenBank/DDBJ databases">
        <title>Cedecea davisae an AmpC producer and its therapeutic implications.</title>
        <authorList>
            <person name="Notter J."/>
        </authorList>
    </citation>
    <scope>NUCLEOTIDE SEQUENCE [LARGE SCALE GENOMIC DNA]</scope>
    <source>
        <strain evidence="3">1</strain>
    </source>
</reference>
<evidence type="ECO:0000256" key="1">
    <source>
        <dbReference type="SAM" id="Phobius"/>
    </source>
</evidence>
<keyword evidence="1" id="KW-0472">Membrane</keyword>
<sequence length="86" mass="9502">MRTISFLLSGFLFSAACYLLIRLFTPVYPPAPVIIARGFAVLWCAIAAVNMLFGVIKAGYGWGEEMVIFMIIFALPVVPLLWVAEC</sequence>
<protein>
    <submittedName>
        <fullName evidence="2">Uncharacterized protein</fullName>
    </submittedName>
</protein>
<keyword evidence="1" id="KW-1133">Transmembrane helix</keyword>
<evidence type="ECO:0000313" key="2">
    <source>
        <dbReference type="EMBL" id="MBU4682452.1"/>
    </source>
</evidence>
<keyword evidence="3" id="KW-1185">Reference proteome</keyword>
<organism evidence="2 3">
    <name type="scientific">Cedecea davisae</name>
    <dbReference type="NCBI Taxonomy" id="158484"/>
    <lineage>
        <taxon>Bacteria</taxon>
        <taxon>Pseudomonadati</taxon>
        <taxon>Pseudomonadota</taxon>
        <taxon>Gammaproteobacteria</taxon>
        <taxon>Enterobacterales</taxon>
        <taxon>Enterobacteriaceae</taxon>
        <taxon>Cedecea</taxon>
    </lineage>
</organism>
<accession>A0ABS6DHB5</accession>
<dbReference type="PROSITE" id="PS51257">
    <property type="entry name" value="PROKAR_LIPOPROTEIN"/>
    <property type="match status" value="1"/>
</dbReference>
<comment type="caution">
    <text evidence="2">The sequence shown here is derived from an EMBL/GenBank/DDBJ whole genome shotgun (WGS) entry which is preliminary data.</text>
</comment>
<evidence type="ECO:0000313" key="3">
    <source>
        <dbReference type="Proteomes" id="UP000686327"/>
    </source>
</evidence>
<feature type="transmembrane region" description="Helical" evidence="1">
    <location>
        <begin position="33"/>
        <end position="55"/>
    </location>
</feature>